<proteinExistence type="predicted"/>
<feature type="compositionally biased region" description="Basic and acidic residues" evidence="1">
    <location>
        <begin position="75"/>
        <end position="86"/>
    </location>
</feature>
<evidence type="ECO:0000313" key="2">
    <source>
        <dbReference type="EMBL" id="BDZ59315.1"/>
    </source>
</evidence>
<accession>A0ABM8HEA2</accession>
<sequence length="104" mass="11327">MLRVACVLKLVNDHEPPSCAQVLCDGGCGLSDLKREWDEFAISDLVLSHSELLASGTDENGVAVSDETPESPNYGERKRVERHDVHLGSASAENFSCARGYARH</sequence>
<name>A0ABM8HEA2_9MICO</name>
<organism evidence="2">
    <name type="scientific">Barrientosiimonas endolithica</name>
    <dbReference type="NCBI Taxonomy" id="1535208"/>
    <lineage>
        <taxon>Bacteria</taxon>
        <taxon>Bacillati</taxon>
        <taxon>Actinomycetota</taxon>
        <taxon>Actinomycetes</taxon>
        <taxon>Micrococcales</taxon>
        <taxon>Dermacoccaceae</taxon>
        <taxon>Barrientosiimonas</taxon>
    </lineage>
</organism>
<evidence type="ECO:0000256" key="1">
    <source>
        <dbReference type="SAM" id="MobiDB-lite"/>
    </source>
</evidence>
<reference evidence="2" key="1">
    <citation type="journal article" date="2014" name="Int. J. Syst. Evol. Microbiol.">
        <title>Complete genome of a new Firmicutes species belonging to the dominant human colonic microbiota ('Ruminococcus bicirculans') reveals two chromosomes and a selective capacity to utilize plant glucans.</title>
        <authorList>
            <consortium name="NISC Comparative Sequencing Program"/>
            <person name="Wegmann U."/>
            <person name="Louis P."/>
            <person name="Goesmann A."/>
            <person name="Henrissat B."/>
            <person name="Duncan S.H."/>
            <person name="Flint H.J."/>
        </authorList>
    </citation>
    <scope>NUCLEOTIDE SEQUENCE</scope>
    <source>
        <strain evidence="2">NBRC 110608</strain>
    </source>
</reference>
<reference evidence="2" key="2">
    <citation type="submission" date="2023-02" db="EMBL/GenBank/DDBJ databases">
        <authorList>
            <person name="Sun Q."/>
            <person name="Mori K."/>
        </authorList>
    </citation>
    <scope>NUCLEOTIDE SEQUENCE</scope>
    <source>
        <strain evidence="2">NBRC 110608</strain>
    </source>
</reference>
<dbReference type="EMBL" id="AP027735">
    <property type="protein sequence ID" value="BDZ59315.1"/>
    <property type="molecule type" value="Genomic_DNA"/>
</dbReference>
<feature type="region of interest" description="Disordered" evidence="1">
    <location>
        <begin position="57"/>
        <end position="86"/>
    </location>
</feature>
<protein>
    <submittedName>
        <fullName evidence="2">Uncharacterized protein</fullName>
    </submittedName>
</protein>
<gene>
    <name evidence="2" type="ORF">GCM10025872_29720</name>
</gene>